<keyword evidence="6" id="KW-1185">Reference proteome</keyword>
<dbReference type="Pfam" id="PF01593">
    <property type="entry name" value="Amino_oxidase"/>
    <property type="match status" value="1"/>
</dbReference>
<feature type="domain" description="Amine oxidase" evidence="4">
    <location>
        <begin position="63"/>
        <end position="499"/>
    </location>
</feature>
<feature type="region of interest" description="Disordered" evidence="3">
    <location>
        <begin position="1"/>
        <end position="31"/>
    </location>
</feature>
<dbReference type="Gene3D" id="3.90.660.10">
    <property type="match status" value="1"/>
</dbReference>
<dbReference type="InterPro" id="IPR036188">
    <property type="entry name" value="FAD/NAD-bd_sf"/>
</dbReference>
<dbReference type="PANTHER" id="PTHR10742">
    <property type="entry name" value="FLAVIN MONOAMINE OXIDASE"/>
    <property type="match status" value="1"/>
</dbReference>
<evidence type="ECO:0000259" key="4">
    <source>
        <dbReference type="Pfam" id="PF01593"/>
    </source>
</evidence>
<name>A0ABP6QF17_9ACTN</name>
<dbReference type="Gene3D" id="1.20.1440.240">
    <property type="match status" value="1"/>
</dbReference>
<dbReference type="InterPro" id="IPR002937">
    <property type="entry name" value="Amino_oxidase"/>
</dbReference>
<dbReference type="Gene3D" id="3.50.50.60">
    <property type="entry name" value="FAD/NAD(P)-binding domain"/>
    <property type="match status" value="1"/>
</dbReference>
<dbReference type="SUPFAM" id="SSF51905">
    <property type="entry name" value="FAD/NAD(P)-binding domain"/>
    <property type="match status" value="1"/>
</dbReference>
<dbReference type="InterPro" id="IPR050281">
    <property type="entry name" value="Flavin_monoamine_oxidase"/>
</dbReference>
<evidence type="ECO:0000256" key="3">
    <source>
        <dbReference type="SAM" id="MobiDB-lite"/>
    </source>
</evidence>
<proteinExistence type="predicted"/>
<evidence type="ECO:0000313" key="5">
    <source>
        <dbReference type="EMBL" id="GAA3217439.1"/>
    </source>
</evidence>
<comment type="caution">
    <text evidence="5">The sequence shown here is derived from an EMBL/GenBank/DDBJ whole genome shotgun (WGS) entry which is preliminary data.</text>
</comment>
<dbReference type="PRINTS" id="PR00757">
    <property type="entry name" value="AMINEOXDASEF"/>
</dbReference>
<dbReference type="RefSeq" id="WP_344830413.1">
    <property type="nucleotide sequence ID" value="NZ_BAAAUV010000009.1"/>
</dbReference>
<dbReference type="SUPFAM" id="SSF54373">
    <property type="entry name" value="FAD-linked reductases, C-terminal domain"/>
    <property type="match status" value="1"/>
</dbReference>
<comment type="cofactor">
    <cofactor evidence="1">
        <name>FAD</name>
        <dbReference type="ChEBI" id="CHEBI:57692"/>
    </cofactor>
</comment>
<protein>
    <submittedName>
        <fullName evidence="5">Flavin monoamine oxidase family protein</fullName>
    </submittedName>
</protein>
<sequence>MGMDSGQGAVPLPASGVPDEVRAAGGRAPHASDRVGRDLVEIARDGLDGGGPPKRVLVIGAGIAGLAAGYELKRQGHDVVILEAQGRVGGRVYTLRDFAPGLYAEAGAMRFPRVHDLALTYCERFGLSLRSFVMSNHKALGFIHGKRVTQKDLNADPDILDFGLAPHERGRTYEQLWAEATREIRELYDREGEALLDRLGAEYDRFSIRSFLEHRGFSPGAIELYGVMSFRENNLNAAVIEQLREIVGRAFEDMQEIVGGSDRLPAAFYGELGDNLRFGHEVTAMEQDEDGVTLHVRVGRDKIRLTGDYAICTLPFSVLRGIEVQPEFSRGKQRAIRALNYNASTKILFQVRDRFWERTDGIVGGTTVTDLPIRRIVYPSHSDPEEKRGVLLASYTWGQDALRWGAMSPDKRIEQALEDVAKIHPEITETFELGLSHSWYDDEHAAGAFALFEPGQQTDLHHHIEKPEGRIHFAGEHCSLWHAWIEGSLESGLRAARAIDAATAPDRTETVLRGVNA</sequence>
<evidence type="ECO:0000256" key="2">
    <source>
        <dbReference type="ARBA" id="ARBA00023002"/>
    </source>
</evidence>
<dbReference type="EMBL" id="BAAAUV010000009">
    <property type="protein sequence ID" value="GAA3217439.1"/>
    <property type="molecule type" value="Genomic_DNA"/>
</dbReference>
<reference evidence="6" key="1">
    <citation type="journal article" date="2019" name="Int. J. Syst. Evol. Microbiol.">
        <title>The Global Catalogue of Microorganisms (GCM) 10K type strain sequencing project: providing services to taxonomists for standard genome sequencing and annotation.</title>
        <authorList>
            <consortium name="The Broad Institute Genomics Platform"/>
            <consortium name="The Broad Institute Genome Sequencing Center for Infectious Disease"/>
            <person name="Wu L."/>
            <person name="Ma J."/>
        </authorList>
    </citation>
    <scope>NUCLEOTIDE SEQUENCE [LARGE SCALE GENOMIC DNA]</scope>
    <source>
        <strain evidence="6">JCM 9377</strain>
    </source>
</reference>
<evidence type="ECO:0000313" key="6">
    <source>
        <dbReference type="Proteomes" id="UP001501237"/>
    </source>
</evidence>
<dbReference type="Proteomes" id="UP001501237">
    <property type="component" value="Unassembled WGS sequence"/>
</dbReference>
<organism evidence="5 6">
    <name type="scientific">Actinocorallia longicatena</name>
    <dbReference type="NCBI Taxonomy" id="111803"/>
    <lineage>
        <taxon>Bacteria</taxon>
        <taxon>Bacillati</taxon>
        <taxon>Actinomycetota</taxon>
        <taxon>Actinomycetes</taxon>
        <taxon>Streptosporangiales</taxon>
        <taxon>Thermomonosporaceae</taxon>
        <taxon>Actinocorallia</taxon>
    </lineage>
</organism>
<keyword evidence="2" id="KW-0560">Oxidoreductase</keyword>
<accession>A0ABP6QF17</accession>
<gene>
    <name evidence="5" type="ORF">GCM10010468_40190</name>
</gene>
<dbReference type="InterPro" id="IPR001613">
    <property type="entry name" value="Flavin_amine_oxidase"/>
</dbReference>
<dbReference type="PANTHER" id="PTHR10742:SF342">
    <property type="entry name" value="AMINE OXIDASE"/>
    <property type="match status" value="1"/>
</dbReference>
<evidence type="ECO:0000256" key="1">
    <source>
        <dbReference type="ARBA" id="ARBA00001974"/>
    </source>
</evidence>